<protein>
    <submittedName>
        <fullName evidence="6">Retaining alpha-galactosidase</fullName>
        <ecNumber evidence="6">3.2.1.22</ecNumber>
    </submittedName>
</protein>
<name>A0A1D8AR05_9BACT</name>
<dbReference type="KEGG" id="obg:Verru16b_00267"/>
<dbReference type="RefSeq" id="WP_069960600.1">
    <property type="nucleotide sequence ID" value="NZ_CP016094.1"/>
</dbReference>
<dbReference type="PANTHER" id="PTHR35803">
    <property type="entry name" value="GLUCAN 1,4-ALPHA-GLUCOSIDASE SUSB-RELATED"/>
    <property type="match status" value="1"/>
</dbReference>
<dbReference type="Gene3D" id="2.60.40.1180">
    <property type="entry name" value="Golgi alpha-mannosidase II"/>
    <property type="match status" value="1"/>
</dbReference>
<dbReference type="EMBL" id="CP016094">
    <property type="protein sequence ID" value="AOS43224.1"/>
    <property type="molecule type" value="Genomic_DNA"/>
</dbReference>
<sequence>MISPRPARFRIPPAVLFLLLLTGLRSAPALPPLTSPDGTITVQVQTDKRLTYDVRHEDRPVLTASTLSLTVDGVTFGHAPRLIAATPRSHDALLRPDVRQKAAEIREHYNELRLDFEGGFVVTFRAYNEGVAYRWETTLPAAEVKVFAEEVGLNFTGSHFAWFPEEQSFYSHNERLFLPRALGDLAPQNLASLPIVVDANGLKVALAESDLEDYPGLWFTGTGGNGLAGTHPPVALKEELTGDRDFRVTEAAGYIAVTKGTRTYPWRILGLARQDRDLLTNQLPWLLAAPSRIADPSWIKPGKIAWDWWNANNLHGVDFKAGVNTRTYEYFIDFAAANGLEYIILDEGWYQLGDLFTPAPDMDVPAIIDYGKKKGVGVILWVVWKTLDDHLIPALDLFQKWGVRGIKVDFMQRSDQAVINFYHRVNREAAARHLLTDFHGAVHQAVLTRTWPNLMTNEGVRGLEWNKWSAHITPEHDATLPFTRQYLGPMDYTPGATRNANRDGFAWNHFRPRSQGTRCHQLALYVVFESPLQMLADTPTNYEREPAMMEFLRAVPSVWDETRALDGRISDYVLTARRSGRDWFVGAITDWTARELELDLSFLPAGEFTLTEWRDGLNAGTHAEDFKQATQTVTNRTKLRLPLAEGGGWAARISPK</sequence>
<dbReference type="Pfam" id="PF14508">
    <property type="entry name" value="GH97_N"/>
    <property type="match status" value="1"/>
</dbReference>
<evidence type="ECO:0000313" key="7">
    <source>
        <dbReference type="Proteomes" id="UP000095228"/>
    </source>
</evidence>
<dbReference type="PANTHER" id="PTHR35803:SF2">
    <property type="entry name" value="RETAINING ALPHA-GALACTOSIDASE"/>
    <property type="match status" value="1"/>
</dbReference>
<reference evidence="6 7" key="1">
    <citation type="submission" date="2016-06" db="EMBL/GenBank/DDBJ databases">
        <title>Three novel species with peptidoglycan cell walls form the new genus Lacunisphaera gen. nov. in the family Opitutaceae of the verrucomicrobial subdivision 4.</title>
        <authorList>
            <person name="Rast P."/>
            <person name="Gloeckner I."/>
            <person name="Jogler M."/>
            <person name="Boedeker C."/>
            <person name="Jeske O."/>
            <person name="Wiegand S."/>
            <person name="Reinhardt R."/>
            <person name="Schumann P."/>
            <person name="Rohde M."/>
            <person name="Spring S."/>
            <person name="Gloeckner F.O."/>
            <person name="Jogler C."/>
        </authorList>
    </citation>
    <scope>NUCLEOTIDE SEQUENCE [LARGE SCALE GENOMIC DNA]</scope>
    <source>
        <strain evidence="6 7">IG16b</strain>
    </source>
</reference>
<dbReference type="Proteomes" id="UP000095228">
    <property type="component" value="Chromosome"/>
</dbReference>
<dbReference type="InterPro" id="IPR013780">
    <property type="entry name" value="Glyco_hydro_b"/>
</dbReference>
<evidence type="ECO:0000313" key="6">
    <source>
        <dbReference type="EMBL" id="AOS43224.1"/>
    </source>
</evidence>
<dbReference type="GO" id="GO:0030246">
    <property type="term" value="F:carbohydrate binding"/>
    <property type="evidence" value="ECO:0007669"/>
    <property type="project" value="InterPro"/>
</dbReference>
<dbReference type="InterPro" id="IPR017853">
    <property type="entry name" value="GH"/>
</dbReference>
<keyword evidence="7" id="KW-1185">Reference proteome</keyword>
<keyword evidence="1 6" id="KW-0378">Hydrolase</keyword>
<evidence type="ECO:0000259" key="5">
    <source>
        <dbReference type="Pfam" id="PF14509"/>
    </source>
</evidence>
<feature type="domain" description="Glycosyl-hydrolase 97 catalytic" evidence="3">
    <location>
        <begin position="308"/>
        <end position="460"/>
    </location>
</feature>
<dbReference type="InterPro" id="IPR014718">
    <property type="entry name" value="GH-type_carb-bd"/>
</dbReference>
<feature type="domain" description="Glycosyl-hydrolase 97 C-terminal oligomerisation" evidence="5">
    <location>
        <begin position="558"/>
        <end position="653"/>
    </location>
</feature>
<feature type="domain" description="Glycosyl-hydrolase 97 N-terminal" evidence="4">
    <location>
        <begin position="33"/>
        <end position="290"/>
    </location>
</feature>
<dbReference type="InterPro" id="IPR019563">
    <property type="entry name" value="GH97_catalytic"/>
</dbReference>
<dbReference type="Gene3D" id="3.20.20.70">
    <property type="entry name" value="Aldolase class I"/>
    <property type="match status" value="1"/>
</dbReference>
<dbReference type="Pfam" id="PF10566">
    <property type="entry name" value="Glyco_hydro_97"/>
    <property type="match status" value="1"/>
</dbReference>
<dbReference type="InterPro" id="IPR029483">
    <property type="entry name" value="GH97_C"/>
</dbReference>
<dbReference type="AlphaFoldDB" id="A0A1D8AR05"/>
<dbReference type="Pfam" id="PF14509">
    <property type="entry name" value="GH97_C"/>
    <property type="match status" value="1"/>
</dbReference>
<dbReference type="InterPro" id="IPR029486">
    <property type="entry name" value="GH97_N"/>
</dbReference>
<dbReference type="OrthoDB" id="57532at2"/>
<evidence type="ECO:0000259" key="3">
    <source>
        <dbReference type="Pfam" id="PF10566"/>
    </source>
</evidence>
<dbReference type="SUPFAM" id="SSF51445">
    <property type="entry name" value="(Trans)glycosidases"/>
    <property type="match status" value="1"/>
</dbReference>
<dbReference type="STRING" id="1838286.Verru16b_00267"/>
<dbReference type="InterPro" id="IPR013785">
    <property type="entry name" value="Aldolase_TIM"/>
</dbReference>
<dbReference type="EC" id="3.2.1.22" evidence="6"/>
<gene>
    <name evidence="6" type="ORF">Verru16b_00267</name>
</gene>
<evidence type="ECO:0000256" key="2">
    <source>
        <dbReference type="ARBA" id="ARBA00023295"/>
    </source>
</evidence>
<keyword evidence="2 6" id="KW-0326">Glycosidase</keyword>
<evidence type="ECO:0000256" key="1">
    <source>
        <dbReference type="ARBA" id="ARBA00022801"/>
    </source>
</evidence>
<organism evidence="6 7">
    <name type="scientific">Lacunisphaera limnophila</name>
    <dbReference type="NCBI Taxonomy" id="1838286"/>
    <lineage>
        <taxon>Bacteria</taxon>
        <taxon>Pseudomonadati</taxon>
        <taxon>Verrucomicrobiota</taxon>
        <taxon>Opitutia</taxon>
        <taxon>Opitutales</taxon>
        <taxon>Opitutaceae</taxon>
        <taxon>Lacunisphaera</taxon>
    </lineage>
</organism>
<dbReference type="GO" id="GO:0004557">
    <property type="term" value="F:alpha-galactosidase activity"/>
    <property type="evidence" value="ECO:0007669"/>
    <property type="project" value="UniProtKB-EC"/>
</dbReference>
<dbReference type="PATRIC" id="fig|1838286.3.peg.269"/>
<evidence type="ECO:0000259" key="4">
    <source>
        <dbReference type="Pfam" id="PF14508"/>
    </source>
</evidence>
<dbReference type="Gene3D" id="2.70.98.10">
    <property type="match status" value="1"/>
</dbReference>
<dbReference type="InterPro" id="IPR052720">
    <property type="entry name" value="Glycosyl_hydrolase_97"/>
</dbReference>
<accession>A0A1D8AR05</accession>
<proteinExistence type="predicted"/>